<dbReference type="EMBL" id="VSRR010136401">
    <property type="protein sequence ID" value="MPD03506.1"/>
    <property type="molecule type" value="Genomic_DNA"/>
</dbReference>
<reference evidence="1 2" key="1">
    <citation type="submission" date="2019-05" db="EMBL/GenBank/DDBJ databases">
        <title>Another draft genome of Portunus trituberculatus and its Hox gene families provides insights of decapod evolution.</title>
        <authorList>
            <person name="Jeong J.-H."/>
            <person name="Song I."/>
            <person name="Kim S."/>
            <person name="Choi T."/>
            <person name="Kim D."/>
            <person name="Ryu S."/>
            <person name="Kim W."/>
        </authorList>
    </citation>
    <scope>NUCLEOTIDE SEQUENCE [LARGE SCALE GENOMIC DNA]</scope>
    <source>
        <tissue evidence="1">Muscle</tissue>
    </source>
</reference>
<gene>
    <name evidence="1" type="ORF">E2C01_099147</name>
</gene>
<organism evidence="1 2">
    <name type="scientific">Portunus trituberculatus</name>
    <name type="common">Swimming crab</name>
    <name type="synonym">Neptunus trituberculatus</name>
    <dbReference type="NCBI Taxonomy" id="210409"/>
    <lineage>
        <taxon>Eukaryota</taxon>
        <taxon>Metazoa</taxon>
        <taxon>Ecdysozoa</taxon>
        <taxon>Arthropoda</taxon>
        <taxon>Crustacea</taxon>
        <taxon>Multicrustacea</taxon>
        <taxon>Malacostraca</taxon>
        <taxon>Eumalacostraca</taxon>
        <taxon>Eucarida</taxon>
        <taxon>Decapoda</taxon>
        <taxon>Pleocyemata</taxon>
        <taxon>Brachyura</taxon>
        <taxon>Eubrachyura</taxon>
        <taxon>Portunoidea</taxon>
        <taxon>Portunidae</taxon>
        <taxon>Portuninae</taxon>
        <taxon>Portunus</taxon>
    </lineage>
</organism>
<evidence type="ECO:0000313" key="2">
    <source>
        <dbReference type="Proteomes" id="UP000324222"/>
    </source>
</evidence>
<accession>A0A5B7K9K0</accession>
<proteinExistence type="predicted"/>
<dbReference type="AlphaFoldDB" id="A0A5B7K9K0"/>
<name>A0A5B7K9K0_PORTR</name>
<sequence length="95" mass="10389">MQTSVQGCTARWRVRGSPFSDSQVQEGSRGILDTARFSPSSVSLSSLVPPSWTSSHSHPGPAWLMAPRPLPPHSPPANRDEGVTLLFMERPRHNS</sequence>
<comment type="caution">
    <text evidence="1">The sequence shown here is derived from an EMBL/GenBank/DDBJ whole genome shotgun (WGS) entry which is preliminary data.</text>
</comment>
<dbReference type="Proteomes" id="UP000324222">
    <property type="component" value="Unassembled WGS sequence"/>
</dbReference>
<evidence type="ECO:0000313" key="1">
    <source>
        <dbReference type="EMBL" id="MPD03506.1"/>
    </source>
</evidence>
<protein>
    <submittedName>
        <fullName evidence="1">Uncharacterized protein</fullName>
    </submittedName>
</protein>
<keyword evidence="2" id="KW-1185">Reference proteome</keyword>